<dbReference type="EMBL" id="BJUV01000004">
    <property type="protein sequence ID" value="GEK82324.1"/>
    <property type="molecule type" value="Genomic_DNA"/>
</dbReference>
<dbReference type="EMBL" id="JACGWW010000001">
    <property type="protein sequence ID" value="MBA8812663.1"/>
    <property type="molecule type" value="Genomic_DNA"/>
</dbReference>
<name>A0A7W3JH15_9MICO</name>
<evidence type="ECO:0000313" key="4">
    <source>
        <dbReference type="Proteomes" id="UP000522688"/>
    </source>
</evidence>
<dbReference type="Proteomes" id="UP000522688">
    <property type="component" value="Unassembled WGS sequence"/>
</dbReference>
<reference evidence="2 4" key="2">
    <citation type="submission" date="2020-07" db="EMBL/GenBank/DDBJ databases">
        <title>Sequencing the genomes of 1000 actinobacteria strains.</title>
        <authorList>
            <person name="Klenk H.-P."/>
        </authorList>
    </citation>
    <scope>NUCLEOTIDE SEQUENCE [LARGE SCALE GENOMIC DNA]</scope>
    <source>
        <strain evidence="2 4">DSM 10309</strain>
    </source>
</reference>
<evidence type="ECO:0000313" key="2">
    <source>
        <dbReference type="EMBL" id="MBA8812663.1"/>
    </source>
</evidence>
<comment type="caution">
    <text evidence="2">The sequence shown here is derived from an EMBL/GenBank/DDBJ whole genome shotgun (WGS) entry which is preliminary data.</text>
</comment>
<dbReference type="Proteomes" id="UP000321154">
    <property type="component" value="Unassembled WGS sequence"/>
</dbReference>
<dbReference type="OrthoDB" id="4948693at2"/>
<evidence type="ECO:0000313" key="1">
    <source>
        <dbReference type="EMBL" id="GEK82324.1"/>
    </source>
</evidence>
<protein>
    <submittedName>
        <fullName evidence="2">Uncharacterized protein</fullName>
    </submittedName>
</protein>
<evidence type="ECO:0000313" key="3">
    <source>
        <dbReference type="Proteomes" id="UP000321154"/>
    </source>
</evidence>
<proteinExistence type="predicted"/>
<dbReference type="RefSeq" id="WP_146852914.1">
    <property type="nucleotide sequence ID" value="NZ_BAAAHR010000002.1"/>
</dbReference>
<dbReference type="AlphaFoldDB" id="A0A7W3JH15"/>
<keyword evidence="3" id="KW-1185">Reference proteome</keyword>
<accession>A0A7W3JH15</accession>
<organism evidence="2 4">
    <name type="scientific">Frigoribacterium faeni</name>
    <dbReference type="NCBI Taxonomy" id="145483"/>
    <lineage>
        <taxon>Bacteria</taxon>
        <taxon>Bacillati</taxon>
        <taxon>Actinomycetota</taxon>
        <taxon>Actinomycetes</taxon>
        <taxon>Micrococcales</taxon>
        <taxon>Microbacteriaceae</taxon>
        <taxon>Frigoribacterium</taxon>
    </lineage>
</organism>
<gene>
    <name evidence="2" type="ORF">FB463_000887</name>
    <name evidence="1" type="ORF">FFA01_06330</name>
</gene>
<sequence length="258" mass="27421">MLLIDIAGLTFHGQESTAPASDYLLIEPDGFTGWDDGVDIRRTEVERANAHGSFDAFGFLSARVASVSGVCIGSSQASTEQIGSRLTGLLAGGGAGRMLVQRDSGNQFATGRLAARTRFAPRSSNPELADFQIQMWFHNPRKYGGAQEFTSAADGRWTAYHRGNFDASPFITVTGNAPSYTIGGPNSTVYKVQEPVTPAAPHVIDLGSGQITVGGELRFGIASQADTWVIPSGQQIAQRIVPDGGTIQATELVRDTFI</sequence>
<reference evidence="1 3" key="1">
    <citation type="submission" date="2019-07" db="EMBL/GenBank/DDBJ databases">
        <title>Whole genome shotgun sequence of Frigoribacterium faeni NBRC 103066.</title>
        <authorList>
            <person name="Hosoyama A."/>
            <person name="Uohara A."/>
            <person name="Ohji S."/>
            <person name="Ichikawa N."/>
        </authorList>
    </citation>
    <scope>NUCLEOTIDE SEQUENCE [LARGE SCALE GENOMIC DNA]</scope>
    <source>
        <strain evidence="1 3">NBRC 103066</strain>
    </source>
</reference>